<feature type="transmembrane region" description="Helical" evidence="1">
    <location>
        <begin position="12"/>
        <end position="31"/>
    </location>
</feature>
<proteinExistence type="predicted"/>
<sequence length="84" mass="9864">MTFPLYLVLFPYYFFLAIFAIMALIDVYHLARFSSVNFGSFLATFLFLSGTIYILYWTFSVLSPIDFQQIVTTFQNFTLNPPLY</sequence>
<dbReference type="EMBL" id="LCKX01000016">
    <property type="protein sequence ID" value="KKU07047.1"/>
    <property type="molecule type" value="Genomic_DNA"/>
</dbReference>
<comment type="caution">
    <text evidence="2">The sequence shown here is derived from an EMBL/GenBank/DDBJ whole genome shotgun (WGS) entry which is preliminary data.</text>
</comment>
<keyword evidence="1" id="KW-0472">Membrane</keyword>
<accession>A0A0G1MG29</accession>
<dbReference type="Proteomes" id="UP000033999">
    <property type="component" value="Unassembled WGS sequence"/>
</dbReference>
<evidence type="ECO:0000313" key="3">
    <source>
        <dbReference type="Proteomes" id="UP000033999"/>
    </source>
</evidence>
<protein>
    <submittedName>
        <fullName evidence="2">Uncharacterized protein</fullName>
    </submittedName>
</protein>
<keyword evidence="1" id="KW-1133">Transmembrane helix</keyword>
<organism evidence="2 3">
    <name type="scientific">Candidatus Magasanikbacteria bacterium GW2011_GWA2_45_39</name>
    <dbReference type="NCBI Taxonomy" id="1619041"/>
    <lineage>
        <taxon>Bacteria</taxon>
        <taxon>Candidatus Magasanikiibacteriota</taxon>
    </lineage>
</organism>
<evidence type="ECO:0000313" key="2">
    <source>
        <dbReference type="EMBL" id="KKU07047.1"/>
    </source>
</evidence>
<name>A0A0G1MG29_9BACT</name>
<dbReference type="AlphaFoldDB" id="A0A0G1MG29"/>
<gene>
    <name evidence="2" type="ORF">UX10_C0016G0002</name>
</gene>
<reference evidence="2 3" key="1">
    <citation type="journal article" date="2015" name="Nature">
        <title>rRNA introns, odd ribosomes, and small enigmatic genomes across a large radiation of phyla.</title>
        <authorList>
            <person name="Brown C.T."/>
            <person name="Hug L.A."/>
            <person name="Thomas B.C."/>
            <person name="Sharon I."/>
            <person name="Castelle C.J."/>
            <person name="Singh A."/>
            <person name="Wilkins M.J."/>
            <person name="Williams K.H."/>
            <person name="Banfield J.F."/>
        </authorList>
    </citation>
    <scope>NUCLEOTIDE SEQUENCE [LARGE SCALE GENOMIC DNA]</scope>
</reference>
<evidence type="ECO:0000256" key="1">
    <source>
        <dbReference type="SAM" id="Phobius"/>
    </source>
</evidence>
<keyword evidence="1" id="KW-0812">Transmembrane</keyword>
<feature type="transmembrane region" description="Helical" evidence="1">
    <location>
        <begin position="38"/>
        <end position="59"/>
    </location>
</feature>